<dbReference type="Proteomes" id="UP000831701">
    <property type="component" value="Chromosome 19"/>
</dbReference>
<reference evidence="1" key="1">
    <citation type="submission" date="2022-04" db="EMBL/GenBank/DDBJ databases">
        <title>Jade perch genome.</title>
        <authorList>
            <person name="Chao B."/>
        </authorList>
    </citation>
    <scope>NUCLEOTIDE SEQUENCE</scope>
    <source>
        <strain evidence="1">CB-2022</strain>
    </source>
</reference>
<sequence>MRSLGWIILLSSLTALRSAQVSKVKTGCPPPPEYPNTRLDQRSAGKKKFGDGEKVYYDCDEDFTPTRGSRAVQCVDGRWTKMTLKCEKRTCGNVGELPNGEFHYEGNSFVGERVYAVCDVGYTLKGLNYMICKKTGWTGEFPSCEEGETTCSRPAVANSVSSPGDVPLHRVGDSVNFTCSQGFQLDGAPEIICGPDSQWHPQPPQCLPSPDKTTGGCDVPLTERNSNANLANRYITKPSFASGDKVQYTCDVGYVSVGGSRYRRCINGKWTRLTLRCERKTCGSAGEITNGHFTYTGVEFGDTATAVCKEGYQLVGQPTRRCLSQGWDGRVPVCEAAVCEEPADVANAEIKGHQDTPYTYMSVVRYHCSVGILTGEKEIWCTEDGTWSAPPPTCNEVTCPSPNVPRAFRSYGHKQQFQYREVVLFQCHRGYELTGPDTVTCGQDGQWLPKLPECI</sequence>
<gene>
    <name evidence="1" type="ORF">L3Q82_015951</name>
</gene>
<proteinExistence type="predicted"/>
<accession>A0ACB8VPC8</accession>
<evidence type="ECO:0000313" key="2">
    <source>
        <dbReference type="Proteomes" id="UP000831701"/>
    </source>
</evidence>
<protein>
    <submittedName>
        <fullName evidence="1">Uncharacterized protein</fullName>
    </submittedName>
</protein>
<evidence type="ECO:0000313" key="1">
    <source>
        <dbReference type="EMBL" id="KAI3357537.1"/>
    </source>
</evidence>
<name>A0ACB8VPC8_9TELE</name>
<keyword evidence="2" id="KW-1185">Reference proteome</keyword>
<comment type="caution">
    <text evidence="1">The sequence shown here is derived from an EMBL/GenBank/DDBJ whole genome shotgun (WGS) entry which is preliminary data.</text>
</comment>
<organism evidence="1 2">
    <name type="scientific">Scortum barcoo</name>
    <name type="common">barcoo grunter</name>
    <dbReference type="NCBI Taxonomy" id="214431"/>
    <lineage>
        <taxon>Eukaryota</taxon>
        <taxon>Metazoa</taxon>
        <taxon>Chordata</taxon>
        <taxon>Craniata</taxon>
        <taxon>Vertebrata</taxon>
        <taxon>Euteleostomi</taxon>
        <taxon>Actinopterygii</taxon>
        <taxon>Neopterygii</taxon>
        <taxon>Teleostei</taxon>
        <taxon>Neoteleostei</taxon>
        <taxon>Acanthomorphata</taxon>
        <taxon>Eupercaria</taxon>
        <taxon>Centrarchiformes</taxon>
        <taxon>Terapontoidei</taxon>
        <taxon>Terapontidae</taxon>
        <taxon>Scortum</taxon>
    </lineage>
</organism>
<feature type="non-terminal residue" evidence="1">
    <location>
        <position position="455"/>
    </location>
</feature>
<dbReference type="EMBL" id="CM041549">
    <property type="protein sequence ID" value="KAI3357537.1"/>
    <property type="molecule type" value="Genomic_DNA"/>
</dbReference>